<accession>A0A5P1RC64</accession>
<evidence type="ECO:0000313" key="3">
    <source>
        <dbReference type="Proteomes" id="UP000324760"/>
    </source>
</evidence>
<keyword evidence="3" id="KW-1185">Reference proteome</keyword>
<protein>
    <submittedName>
        <fullName evidence="2">Uncharacterized protein</fullName>
    </submittedName>
</protein>
<name>A0A5P1RC64_9GAMM</name>
<evidence type="ECO:0000313" key="2">
    <source>
        <dbReference type="EMBL" id="QEQ97254.1"/>
    </source>
</evidence>
<feature type="region of interest" description="Disordered" evidence="1">
    <location>
        <begin position="1"/>
        <end position="23"/>
    </location>
</feature>
<dbReference type="AlphaFoldDB" id="A0A5P1RC64"/>
<dbReference type="EMBL" id="CP043869">
    <property type="protein sequence ID" value="QEQ97254.1"/>
    <property type="molecule type" value="Genomic_DNA"/>
</dbReference>
<reference evidence="2 3" key="1">
    <citation type="journal article" date="2019" name="Biochem. Eng. J.">
        <title>Metabolic engineering of the marine bacteria Neptunomonas concharum for the production of acetoin and meso-2,3-butanediol from acetate.</title>
        <authorList>
            <person name="Li W."/>
            <person name="Pu N."/>
            <person name="Liu C.-X."/>
            <person name="Yuan Q.-P."/>
            <person name="Li Z.-J."/>
        </authorList>
    </citation>
    <scope>NUCLEOTIDE SEQUENCE [LARGE SCALE GENOMIC DNA]</scope>
    <source>
        <strain evidence="2 3">JCM17730</strain>
    </source>
</reference>
<dbReference type="Proteomes" id="UP000324760">
    <property type="component" value="Chromosome"/>
</dbReference>
<evidence type="ECO:0000256" key="1">
    <source>
        <dbReference type="SAM" id="MobiDB-lite"/>
    </source>
</evidence>
<sequence length="149" mass="17571">MAKRDRSGRKDRSRKENTRNERKVIQNRELMTFSFKYLDQTQPSKQPETIALWEELELLNPLINRLSAISQLSRDEAVNQHQIKPYGDFPPKNKTDFFHPQHVEENVEWAVIEGIGGKPRVAGFISESTFYIVFLDSKHKFWISEKKHT</sequence>
<dbReference type="OrthoDB" id="983063at2"/>
<dbReference type="RefSeq" id="WP_138987103.1">
    <property type="nucleotide sequence ID" value="NZ_CP043869.1"/>
</dbReference>
<dbReference type="KEGG" id="ncu:F0U83_11310"/>
<organism evidence="2 3">
    <name type="scientific">Neptunomonas concharum</name>
    <dbReference type="NCBI Taxonomy" id="1031538"/>
    <lineage>
        <taxon>Bacteria</taxon>
        <taxon>Pseudomonadati</taxon>
        <taxon>Pseudomonadota</taxon>
        <taxon>Gammaproteobacteria</taxon>
        <taxon>Oceanospirillales</taxon>
        <taxon>Oceanospirillaceae</taxon>
        <taxon>Neptunomonas</taxon>
    </lineage>
</organism>
<gene>
    <name evidence="2" type="ORF">F0U83_11310</name>
</gene>
<proteinExistence type="predicted"/>